<sequence>MKLTPLQYGLIILNLIYSAYSSFYMIIADCDETFNYWEPLNLLLRGFGKQTWEYSPEFSIRSYAYLIPYYAIAKVVSPFVESPEQVFYIIRLIGLCGFTSFCEIKLFIKLSQYSTNLANWWILFNTVAPGMSHARVALLPSSLAMQTTMLAMVDIIDYVKTKQDSRLVCAVFWYFVGGVLGWPFALALGVPVGIYILSEIVQKNVKFTILIRCVLALASIVVPIVIIDSIFYQKLGAFIPVNIVLYNVFGEEGEGPEIFGVEPVTYYIFNLLLNFHVILPLAFLGLVVNPIVTQVKPIAWFTSSQVIIWCGVFFSQPHKEERFLYPIYSLLSLSAAIFVSKLFNVIKSYSKLYKLLKIGFILGVIVVSNLRILNLVVNYSAPLTTFYAVAHEPSTDTFKNVCMGKEWYHFPTSLFLAENHRLQFVNSGFDGLLPGDFHEGGSLIDSTTYVPSHMNNRNQFESDKVIPLEECDYFVDNTQLESFPSVIKPDMSVDPNWEILTCNKIINPNGHHNLIGKLIYIPETLRKYIPYNIEYMEFCALKRIENINRTED</sequence>
<accession>G3ATK9</accession>
<organism evidence="12">
    <name type="scientific">Spathaspora passalidarum (strain NRRL Y-27907 / 11-Y1)</name>
    <dbReference type="NCBI Taxonomy" id="619300"/>
    <lineage>
        <taxon>Eukaryota</taxon>
        <taxon>Fungi</taxon>
        <taxon>Dikarya</taxon>
        <taxon>Ascomycota</taxon>
        <taxon>Saccharomycotina</taxon>
        <taxon>Pichiomycetes</taxon>
        <taxon>Debaryomycetaceae</taxon>
        <taxon>Spathaspora</taxon>
    </lineage>
</organism>
<protein>
    <recommendedName>
        <fullName evidence="10">Mannosyltransferase</fullName>
        <ecNumber evidence="10">2.4.1.-</ecNumber>
    </recommendedName>
</protein>
<keyword evidence="9 10" id="KW-0472">Membrane</keyword>
<dbReference type="PANTHER" id="PTHR22760:SF2">
    <property type="entry name" value="ALPHA-1,2-MANNOSYLTRANSFERASE ALG9"/>
    <property type="match status" value="1"/>
</dbReference>
<dbReference type="PANTHER" id="PTHR22760">
    <property type="entry name" value="GLYCOSYLTRANSFERASE"/>
    <property type="match status" value="1"/>
</dbReference>
<dbReference type="OrthoDB" id="497541at2759"/>
<feature type="transmembrane region" description="Helical" evidence="10">
    <location>
        <begin position="355"/>
        <end position="377"/>
    </location>
</feature>
<evidence type="ECO:0000256" key="9">
    <source>
        <dbReference type="ARBA" id="ARBA00023136"/>
    </source>
</evidence>
<feature type="transmembrane region" description="Helical" evidence="10">
    <location>
        <begin position="120"/>
        <end position="139"/>
    </location>
</feature>
<dbReference type="GO" id="GO:0052926">
    <property type="term" value="F:dol-P-Man:Man(6)GlcNAc(2)-PP-Dol alpha-1,2-mannosyltransferase activity"/>
    <property type="evidence" value="ECO:0007669"/>
    <property type="project" value="EnsemblFungi"/>
</dbReference>
<dbReference type="Proteomes" id="UP000000709">
    <property type="component" value="Unassembled WGS sequence"/>
</dbReference>
<dbReference type="RefSeq" id="XP_007377005.1">
    <property type="nucleotide sequence ID" value="XM_007376943.1"/>
</dbReference>
<feature type="transmembrane region" description="Helical" evidence="10">
    <location>
        <begin position="86"/>
        <end position="108"/>
    </location>
</feature>
<dbReference type="EMBL" id="GL996504">
    <property type="protein sequence ID" value="EGW30972.1"/>
    <property type="molecule type" value="Genomic_DNA"/>
</dbReference>
<dbReference type="eggNOG" id="KOG2515">
    <property type="taxonomic scope" value="Eukaryota"/>
</dbReference>
<comment type="similarity">
    <text evidence="3 10">Belongs to the glycosyltransferase 22 family.</text>
</comment>
<keyword evidence="4 10" id="KW-0328">Glycosyltransferase</keyword>
<dbReference type="HOGENOM" id="CLU_018152_0_0_1"/>
<feature type="transmembrane region" description="Helical" evidence="10">
    <location>
        <begin position="171"/>
        <end position="197"/>
    </location>
</feature>
<dbReference type="Pfam" id="PF03901">
    <property type="entry name" value="Glyco_transf_22"/>
    <property type="match status" value="1"/>
</dbReference>
<evidence type="ECO:0000313" key="11">
    <source>
        <dbReference type="EMBL" id="EGW30972.1"/>
    </source>
</evidence>
<evidence type="ECO:0000313" key="12">
    <source>
        <dbReference type="Proteomes" id="UP000000709"/>
    </source>
</evidence>
<comment type="pathway">
    <text evidence="2">Protein modification; protein glycosylation.</text>
</comment>
<feature type="transmembrane region" description="Helical" evidence="10">
    <location>
        <begin position="264"/>
        <end position="286"/>
    </location>
</feature>
<keyword evidence="8 10" id="KW-1133">Transmembrane helix</keyword>
<gene>
    <name evidence="11" type="ORF">SPAPADRAFT_62874</name>
</gene>
<dbReference type="FunCoup" id="G3ATK9">
    <property type="interactions" value="973"/>
</dbReference>
<evidence type="ECO:0000256" key="1">
    <source>
        <dbReference type="ARBA" id="ARBA00004477"/>
    </source>
</evidence>
<dbReference type="GO" id="GO:0052918">
    <property type="term" value="F:dol-P-Man:Man(8)GlcNAc(2)-PP-Dol alpha-1,2-mannosyltransferase activity"/>
    <property type="evidence" value="ECO:0007669"/>
    <property type="project" value="EnsemblFungi"/>
</dbReference>
<dbReference type="EC" id="2.4.1.-" evidence="10"/>
<dbReference type="STRING" id="619300.G3ATK9"/>
<evidence type="ECO:0000256" key="7">
    <source>
        <dbReference type="ARBA" id="ARBA00022824"/>
    </source>
</evidence>
<keyword evidence="12" id="KW-1185">Reference proteome</keyword>
<keyword evidence="7 10" id="KW-0256">Endoplasmic reticulum</keyword>
<evidence type="ECO:0000256" key="2">
    <source>
        <dbReference type="ARBA" id="ARBA00004922"/>
    </source>
</evidence>
<dbReference type="KEGG" id="spaa:SPAPADRAFT_62874"/>
<feature type="transmembrane region" description="Helical" evidence="10">
    <location>
        <begin position="209"/>
        <end position="232"/>
    </location>
</feature>
<name>G3ATK9_SPAPN</name>
<feature type="transmembrane region" description="Helical" evidence="10">
    <location>
        <begin position="298"/>
        <end position="317"/>
    </location>
</feature>
<dbReference type="GO" id="GO:0005789">
    <property type="term" value="C:endoplasmic reticulum membrane"/>
    <property type="evidence" value="ECO:0007669"/>
    <property type="project" value="UniProtKB-SubCell"/>
</dbReference>
<dbReference type="InterPro" id="IPR005599">
    <property type="entry name" value="GPI_mannosylTrfase"/>
</dbReference>
<evidence type="ECO:0000256" key="6">
    <source>
        <dbReference type="ARBA" id="ARBA00022692"/>
    </source>
</evidence>
<reference evidence="11 12" key="1">
    <citation type="journal article" date="2011" name="Proc. Natl. Acad. Sci. U.S.A.">
        <title>Comparative genomics of xylose-fermenting fungi for enhanced biofuel production.</title>
        <authorList>
            <person name="Wohlbach D.J."/>
            <person name="Kuo A."/>
            <person name="Sato T.K."/>
            <person name="Potts K.M."/>
            <person name="Salamov A.A."/>
            <person name="LaButti K.M."/>
            <person name="Sun H."/>
            <person name="Clum A."/>
            <person name="Pangilinan J.L."/>
            <person name="Lindquist E.A."/>
            <person name="Lucas S."/>
            <person name="Lapidus A."/>
            <person name="Jin M."/>
            <person name="Gunawan C."/>
            <person name="Balan V."/>
            <person name="Dale B.E."/>
            <person name="Jeffries T.W."/>
            <person name="Zinkel R."/>
            <person name="Barry K.W."/>
            <person name="Grigoriev I.V."/>
            <person name="Gasch A.P."/>
        </authorList>
    </citation>
    <scope>NUCLEOTIDE SEQUENCE [LARGE SCALE GENOMIC DNA]</scope>
    <source>
        <strain evidence="12">NRRL Y-27907 / 11-Y1</strain>
    </source>
</reference>
<dbReference type="GO" id="GO:0006488">
    <property type="term" value="P:dolichol-linked oligosaccharide biosynthetic process"/>
    <property type="evidence" value="ECO:0007669"/>
    <property type="project" value="EnsemblFungi"/>
</dbReference>
<feature type="transmembrane region" description="Helical" evidence="10">
    <location>
        <begin position="323"/>
        <end position="343"/>
    </location>
</feature>
<evidence type="ECO:0000256" key="8">
    <source>
        <dbReference type="ARBA" id="ARBA00022989"/>
    </source>
</evidence>
<evidence type="ECO:0000256" key="4">
    <source>
        <dbReference type="ARBA" id="ARBA00022676"/>
    </source>
</evidence>
<evidence type="ECO:0000256" key="3">
    <source>
        <dbReference type="ARBA" id="ARBA00007063"/>
    </source>
</evidence>
<proteinExistence type="inferred from homology"/>
<keyword evidence="6 10" id="KW-0812">Transmembrane</keyword>
<keyword evidence="5" id="KW-0808">Transferase</keyword>
<evidence type="ECO:0000256" key="10">
    <source>
        <dbReference type="RuleBase" id="RU363075"/>
    </source>
</evidence>
<dbReference type="InParanoid" id="G3ATK9"/>
<feature type="transmembrane region" description="Helical" evidence="10">
    <location>
        <begin position="6"/>
        <end position="27"/>
    </location>
</feature>
<dbReference type="UniPathway" id="UPA00378"/>
<dbReference type="GeneID" id="18874503"/>
<evidence type="ECO:0000256" key="5">
    <source>
        <dbReference type="ARBA" id="ARBA00022679"/>
    </source>
</evidence>
<dbReference type="OMA" id="PRDMHAK"/>
<comment type="subcellular location">
    <subcellularLocation>
        <location evidence="1 10">Endoplasmic reticulum membrane</location>
        <topology evidence="1 10">Multi-pass membrane protein</topology>
    </subcellularLocation>
</comment>
<dbReference type="AlphaFoldDB" id="G3ATK9"/>